<keyword evidence="1" id="KW-0175">Coiled coil</keyword>
<dbReference type="AlphaFoldDB" id="A0A427Y8Z0"/>
<evidence type="ECO:0008006" key="4">
    <source>
        <dbReference type="Google" id="ProtNLM"/>
    </source>
</evidence>
<proteinExistence type="predicted"/>
<protein>
    <recommendedName>
        <fullName evidence="4">BTB domain-containing protein</fullName>
    </recommendedName>
</protein>
<name>A0A427Y8Z0_9TREE</name>
<organism evidence="2 3">
    <name type="scientific">Apiotrichum porosum</name>
    <dbReference type="NCBI Taxonomy" id="105984"/>
    <lineage>
        <taxon>Eukaryota</taxon>
        <taxon>Fungi</taxon>
        <taxon>Dikarya</taxon>
        <taxon>Basidiomycota</taxon>
        <taxon>Agaricomycotina</taxon>
        <taxon>Tremellomycetes</taxon>
        <taxon>Trichosporonales</taxon>
        <taxon>Trichosporonaceae</taxon>
        <taxon>Apiotrichum</taxon>
    </lineage>
</organism>
<reference evidence="2 3" key="1">
    <citation type="submission" date="2018-11" db="EMBL/GenBank/DDBJ databases">
        <title>Genome sequence of Apiotrichum porosum DSM 27194.</title>
        <authorList>
            <person name="Aliyu H."/>
            <person name="Gorte O."/>
            <person name="Ochsenreither K."/>
        </authorList>
    </citation>
    <scope>NUCLEOTIDE SEQUENCE [LARGE SCALE GENOMIC DNA]</scope>
    <source>
        <strain evidence="2 3">DSM 27194</strain>
    </source>
</reference>
<comment type="caution">
    <text evidence="2">The sequence shown here is derived from an EMBL/GenBank/DDBJ whole genome shotgun (WGS) entry which is preliminary data.</text>
</comment>
<gene>
    <name evidence="2" type="ORF">EHS24_000099</name>
</gene>
<evidence type="ECO:0000313" key="3">
    <source>
        <dbReference type="Proteomes" id="UP000279236"/>
    </source>
</evidence>
<dbReference type="EMBL" id="RSCE01000001">
    <property type="protein sequence ID" value="RSH87588.1"/>
    <property type="molecule type" value="Genomic_DNA"/>
</dbReference>
<evidence type="ECO:0000256" key="1">
    <source>
        <dbReference type="SAM" id="Coils"/>
    </source>
</evidence>
<keyword evidence="3" id="KW-1185">Reference proteome</keyword>
<sequence length="259" mass="29325">MNDPLELIHPRRIHPRYNRPLDGVVLETSDGVVFRYSLASLAELSPFFQALNELPQPLLTLNADGTSNHPAPNVIPLPSISSGPLAFTLDAARNLTSGGQVPLIMPHMVWYPWFLEQLVELALSFELRHGLYCLWQKLCIQQGAGRNPALGYTIACLLFGHDHEWGMAYWTNELEKSLPISEWCTTILSIHQPRALDALHEFTILKAQALQAKLTAYKRLQEEKEEKARDAAKQAQWWTDVYTDALMEAEWAEAQRAIT</sequence>
<dbReference type="RefSeq" id="XP_028479796.1">
    <property type="nucleotide sequence ID" value="XM_028615939.1"/>
</dbReference>
<accession>A0A427Y8Z0</accession>
<feature type="coiled-coil region" evidence="1">
    <location>
        <begin position="207"/>
        <end position="234"/>
    </location>
</feature>
<evidence type="ECO:0000313" key="2">
    <source>
        <dbReference type="EMBL" id="RSH87588.1"/>
    </source>
</evidence>
<dbReference type="Proteomes" id="UP000279236">
    <property type="component" value="Unassembled WGS sequence"/>
</dbReference>
<dbReference type="GeneID" id="39584642"/>